<evidence type="ECO:0000256" key="1">
    <source>
        <dbReference type="SAM" id="Phobius"/>
    </source>
</evidence>
<dbReference type="Proteomes" id="UP000008721">
    <property type="component" value="Chromosome"/>
</dbReference>
<evidence type="ECO:0000313" key="3">
    <source>
        <dbReference type="Proteomes" id="UP000008721"/>
    </source>
</evidence>
<keyword evidence="1" id="KW-1133">Transmembrane helix</keyword>
<dbReference type="STRING" id="709032.Sulku_0723"/>
<organism evidence="2 3">
    <name type="scientific">Sulfuricurvum kujiense (strain ATCC BAA-921 / DSM 16994 / JCM 11577 / YK-1)</name>
    <dbReference type="NCBI Taxonomy" id="709032"/>
    <lineage>
        <taxon>Bacteria</taxon>
        <taxon>Pseudomonadati</taxon>
        <taxon>Campylobacterota</taxon>
        <taxon>Epsilonproteobacteria</taxon>
        <taxon>Campylobacterales</taxon>
        <taxon>Sulfurimonadaceae</taxon>
        <taxon>Sulfuricurvum</taxon>
    </lineage>
</organism>
<proteinExistence type="predicted"/>
<feature type="transmembrane region" description="Helical" evidence="1">
    <location>
        <begin position="336"/>
        <end position="357"/>
    </location>
</feature>
<dbReference type="KEGG" id="sku:Sulku_0723"/>
<name>E4U185_SULKY</name>
<keyword evidence="1" id="KW-0472">Membrane</keyword>
<dbReference type="eggNOG" id="COG4972">
    <property type="taxonomic scope" value="Bacteria"/>
</dbReference>
<reference evidence="2 3" key="1">
    <citation type="journal article" date="2012" name="Stand. Genomic Sci.">
        <title>Complete genome sequence of the sulfur compounds oxidizing chemolithoautotroph Sulfuricurvum kujiense type strain (YK-1(T)).</title>
        <authorList>
            <person name="Han C."/>
            <person name="Kotsyurbenko O."/>
            <person name="Chertkov O."/>
            <person name="Held B."/>
            <person name="Lapidus A."/>
            <person name="Nolan M."/>
            <person name="Lucas S."/>
            <person name="Hammon N."/>
            <person name="Deshpande S."/>
            <person name="Cheng J.F."/>
            <person name="Tapia R."/>
            <person name="Goodwin L.A."/>
            <person name="Pitluck S."/>
            <person name="Liolios K."/>
            <person name="Pagani I."/>
            <person name="Ivanova N."/>
            <person name="Mavromatis K."/>
            <person name="Mikhailova N."/>
            <person name="Pati A."/>
            <person name="Chen A."/>
            <person name="Palaniappan K."/>
            <person name="Land M."/>
            <person name="Hauser L."/>
            <person name="Chang Y.J."/>
            <person name="Jeffries C.D."/>
            <person name="Brambilla E.M."/>
            <person name="Rohde M."/>
            <person name="Spring S."/>
            <person name="Sikorski J."/>
            <person name="Goker M."/>
            <person name="Woyke T."/>
            <person name="Bristow J."/>
            <person name="Eisen J.A."/>
            <person name="Markowitz V."/>
            <person name="Hugenholtz P."/>
            <person name="Kyrpides N.C."/>
            <person name="Klenk H.P."/>
            <person name="Detter J.C."/>
        </authorList>
    </citation>
    <scope>NUCLEOTIDE SEQUENCE [LARGE SCALE GENOMIC DNA]</scope>
    <source>
        <strain evidence="3">ATCC BAA-921 / DSM 16994 / JCM 11577 / YK-1</strain>
    </source>
</reference>
<evidence type="ECO:0000313" key="2">
    <source>
        <dbReference type="EMBL" id="ADR33389.1"/>
    </source>
</evidence>
<dbReference type="OrthoDB" id="5372287at2"/>
<keyword evidence="1" id="KW-0812">Transmembrane</keyword>
<sequence>MSKSKQQTYSTIISANPYKGDYYISALNTISCAPSPSFSKEQYALSFLNTKGFISTLIGISKNIPETDIYDVLENKVYEELALDMAVEYHIKYVEATHRSTEGDRFFHVFVVDPLTLEQEFTKVVDTIKYIDQLVPIPLLLKSLYVKEYINSSDVHCFIYFQENDAFLCIYNEQEFVYAKSLKFSLKQTHERFCELLGEQIDLSSFERMLSEEGLNTSNPEYQKNLIKLFGEIFLHISDVITYAKRAYEIKKFDEIYIGTGAGKVVGLDEYAQTYLGIKATPFDFNYGFNTNGEKVDQIHQLMHLYGRLETNERYECNFTIFHRPPPFVQRDSGKLILVAASSLVAAILYPGVYWGLSYIEEFRHALLSKEYEQVHSEKTNRESLINLKLANKSAAQVLLDEQKTAYKQKQDTLVKIHDKKVNYPMKAKIMADFTRSFNQYRVQLQTIAFSEDINASKTFTFGLTSSNTQDITALLKHLTDTKQNQYNFHLELISYNEEQKSYLSELKAVIK</sequence>
<protein>
    <submittedName>
        <fullName evidence="2">Uncharacterized protein</fullName>
    </submittedName>
</protein>
<dbReference type="HOGENOM" id="CLU_538282_0_0_7"/>
<dbReference type="Gene3D" id="3.30.420.40">
    <property type="match status" value="1"/>
</dbReference>
<dbReference type="AlphaFoldDB" id="E4U185"/>
<gene>
    <name evidence="2" type="ordered locus">Sulku_0723</name>
</gene>
<accession>E4U185</accession>
<dbReference type="EMBL" id="CP002355">
    <property type="protein sequence ID" value="ADR33389.1"/>
    <property type="molecule type" value="Genomic_DNA"/>
</dbReference>
<keyword evidence="3" id="KW-1185">Reference proteome</keyword>
<dbReference type="RefSeq" id="WP_013459586.1">
    <property type="nucleotide sequence ID" value="NC_014762.1"/>
</dbReference>